<keyword evidence="1" id="KW-0812">Transmembrane</keyword>
<dbReference type="RefSeq" id="WP_327967220.1">
    <property type="nucleotide sequence ID" value="NZ_JARMQG010000084.1"/>
</dbReference>
<dbReference type="Proteomes" id="UP001330749">
    <property type="component" value="Unassembled WGS sequence"/>
</dbReference>
<feature type="transmembrane region" description="Helical" evidence="1">
    <location>
        <begin position="30"/>
        <end position="51"/>
    </location>
</feature>
<reference evidence="2 3" key="1">
    <citation type="submission" date="2023-03" db="EMBL/GenBank/DDBJ databases">
        <title>Bacillus Genome Sequencing.</title>
        <authorList>
            <person name="Dunlap C."/>
        </authorList>
    </citation>
    <scope>NUCLEOTIDE SEQUENCE [LARGE SCALE GENOMIC DNA]</scope>
    <source>
        <strain evidence="2 3">B-14544</strain>
    </source>
</reference>
<evidence type="ECO:0000313" key="2">
    <source>
        <dbReference type="EMBL" id="MED3562315.1"/>
    </source>
</evidence>
<keyword evidence="1" id="KW-1133">Transmembrane helix</keyword>
<evidence type="ECO:0000313" key="3">
    <source>
        <dbReference type="Proteomes" id="UP001330749"/>
    </source>
</evidence>
<feature type="transmembrane region" description="Helical" evidence="1">
    <location>
        <begin position="7"/>
        <end position="24"/>
    </location>
</feature>
<gene>
    <name evidence="2" type="ORF">P4447_07590</name>
</gene>
<sequence>MKDELRMMLPFLIGFTLMSLYQLIKDYVNGAMNIYDVIVNLVLSVICWLIFKDIWKYSEND</sequence>
<name>A0ABU6N885_9BACI</name>
<dbReference type="EMBL" id="JARMQG010000084">
    <property type="protein sequence ID" value="MED3562315.1"/>
    <property type="molecule type" value="Genomic_DNA"/>
</dbReference>
<keyword evidence="3" id="KW-1185">Reference proteome</keyword>
<organism evidence="2 3">
    <name type="scientific">Bacillus xiapuensis</name>
    <dbReference type="NCBI Taxonomy" id="2014075"/>
    <lineage>
        <taxon>Bacteria</taxon>
        <taxon>Bacillati</taxon>
        <taxon>Bacillota</taxon>
        <taxon>Bacilli</taxon>
        <taxon>Bacillales</taxon>
        <taxon>Bacillaceae</taxon>
        <taxon>Bacillus</taxon>
    </lineage>
</organism>
<keyword evidence="1" id="KW-0472">Membrane</keyword>
<evidence type="ECO:0008006" key="4">
    <source>
        <dbReference type="Google" id="ProtNLM"/>
    </source>
</evidence>
<evidence type="ECO:0000256" key="1">
    <source>
        <dbReference type="SAM" id="Phobius"/>
    </source>
</evidence>
<comment type="caution">
    <text evidence="2">The sequence shown here is derived from an EMBL/GenBank/DDBJ whole genome shotgun (WGS) entry which is preliminary data.</text>
</comment>
<accession>A0ABU6N885</accession>
<protein>
    <recommendedName>
        <fullName evidence="4">VanZ-like domain-containing protein</fullName>
    </recommendedName>
</protein>
<proteinExistence type="predicted"/>